<protein>
    <recommendedName>
        <fullName evidence="4">Secreted protein</fullName>
    </recommendedName>
</protein>
<feature type="signal peptide" evidence="1">
    <location>
        <begin position="1"/>
        <end position="21"/>
    </location>
</feature>
<dbReference type="Proteomes" id="UP000324222">
    <property type="component" value="Unassembled WGS sequence"/>
</dbReference>
<evidence type="ECO:0000313" key="2">
    <source>
        <dbReference type="EMBL" id="MPC41950.1"/>
    </source>
</evidence>
<organism evidence="2 3">
    <name type="scientific">Portunus trituberculatus</name>
    <name type="common">Swimming crab</name>
    <name type="synonym">Neptunus trituberculatus</name>
    <dbReference type="NCBI Taxonomy" id="210409"/>
    <lineage>
        <taxon>Eukaryota</taxon>
        <taxon>Metazoa</taxon>
        <taxon>Ecdysozoa</taxon>
        <taxon>Arthropoda</taxon>
        <taxon>Crustacea</taxon>
        <taxon>Multicrustacea</taxon>
        <taxon>Malacostraca</taxon>
        <taxon>Eumalacostraca</taxon>
        <taxon>Eucarida</taxon>
        <taxon>Decapoda</taxon>
        <taxon>Pleocyemata</taxon>
        <taxon>Brachyura</taxon>
        <taxon>Eubrachyura</taxon>
        <taxon>Portunoidea</taxon>
        <taxon>Portunidae</taxon>
        <taxon>Portuninae</taxon>
        <taxon>Portunus</taxon>
    </lineage>
</organism>
<accession>A0A5B7F3G9</accession>
<dbReference type="EMBL" id="VSRR010005247">
    <property type="protein sequence ID" value="MPC41950.1"/>
    <property type="molecule type" value="Genomic_DNA"/>
</dbReference>
<feature type="chain" id="PRO_5022840340" description="Secreted protein" evidence="1">
    <location>
        <begin position="22"/>
        <end position="59"/>
    </location>
</feature>
<reference evidence="2 3" key="1">
    <citation type="submission" date="2019-05" db="EMBL/GenBank/DDBJ databases">
        <title>Another draft genome of Portunus trituberculatus and its Hox gene families provides insights of decapod evolution.</title>
        <authorList>
            <person name="Jeong J.-H."/>
            <person name="Song I."/>
            <person name="Kim S."/>
            <person name="Choi T."/>
            <person name="Kim D."/>
            <person name="Ryu S."/>
            <person name="Kim W."/>
        </authorList>
    </citation>
    <scope>NUCLEOTIDE SEQUENCE [LARGE SCALE GENOMIC DNA]</scope>
    <source>
        <tissue evidence="2">Muscle</tissue>
    </source>
</reference>
<evidence type="ECO:0008006" key="4">
    <source>
        <dbReference type="Google" id="ProtNLM"/>
    </source>
</evidence>
<keyword evidence="3" id="KW-1185">Reference proteome</keyword>
<evidence type="ECO:0000256" key="1">
    <source>
        <dbReference type="SAM" id="SignalP"/>
    </source>
</evidence>
<name>A0A5B7F3G9_PORTR</name>
<dbReference type="AlphaFoldDB" id="A0A5B7F3G9"/>
<proteinExistence type="predicted"/>
<evidence type="ECO:0000313" key="3">
    <source>
        <dbReference type="Proteomes" id="UP000324222"/>
    </source>
</evidence>
<keyword evidence="1" id="KW-0732">Signal</keyword>
<gene>
    <name evidence="2" type="ORF">E2C01_035561</name>
</gene>
<comment type="caution">
    <text evidence="2">The sequence shown here is derived from an EMBL/GenBank/DDBJ whole genome shotgun (WGS) entry which is preliminary data.</text>
</comment>
<sequence>MRPPSESWRVTAACCLLMVQANTTICTSSPCNVFVPWRLVFIRSTVAEPAAWPIELAGV</sequence>